<dbReference type="PRINTS" id="PR00508">
    <property type="entry name" value="S21N4MTFRASE"/>
</dbReference>
<evidence type="ECO:0000256" key="1">
    <source>
        <dbReference type="ARBA" id="ARBA00022603"/>
    </source>
</evidence>
<feature type="domain" description="DNA methylase N-4/N-6" evidence="4">
    <location>
        <begin position="119"/>
        <end position="256"/>
    </location>
</feature>
<accession>A0A1V5SK03</accession>
<evidence type="ECO:0000259" key="4">
    <source>
        <dbReference type="Pfam" id="PF01555"/>
    </source>
</evidence>
<dbReference type="AlphaFoldDB" id="A0A1V5SK03"/>
<reference evidence="5" key="1">
    <citation type="submission" date="2017-02" db="EMBL/GenBank/DDBJ databases">
        <title>Delving into the versatile metabolic prowess of the omnipresent phylum Bacteroidetes.</title>
        <authorList>
            <person name="Nobu M.K."/>
            <person name="Mei R."/>
            <person name="Narihiro T."/>
            <person name="Kuroda K."/>
            <person name="Liu W.-T."/>
        </authorList>
    </citation>
    <scope>NUCLEOTIDE SEQUENCE</scope>
    <source>
        <strain evidence="5">ADurb.Bin276</strain>
    </source>
</reference>
<protein>
    <recommendedName>
        <fullName evidence="3">Methyltransferase</fullName>
        <ecNumber evidence="3">2.1.1.-</ecNumber>
    </recommendedName>
</protein>
<dbReference type="Gene3D" id="3.40.50.150">
    <property type="entry name" value="Vaccinia Virus protein VP39"/>
    <property type="match status" value="2"/>
</dbReference>
<keyword evidence="2 5" id="KW-0808">Transferase</keyword>
<dbReference type="InterPro" id="IPR002941">
    <property type="entry name" value="DNA_methylase_N4/N6"/>
</dbReference>
<evidence type="ECO:0000256" key="2">
    <source>
        <dbReference type="ARBA" id="ARBA00022679"/>
    </source>
</evidence>
<dbReference type="GO" id="GO:0030488">
    <property type="term" value="P:tRNA methylation"/>
    <property type="evidence" value="ECO:0007669"/>
    <property type="project" value="TreeGrafter"/>
</dbReference>
<feature type="domain" description="DNA methylase N-4/N-6" evidence="4">
    <location>
        <begin position="12"/>
        <end position="87"/>
    </location>
</feature>
<dbReference type="EC" id="2.1.1.-" evidence="3"/>
<evidence type="ECO:0000313" key="5">
    <source>
        <dbReference type="EMBL" id="OQA54817.1"/>
    </source>
</evidence>
<gene>
    <name evidence="5" type="primary">dpnA</name>
    <name evidence="5" type="ORF">BWY41_01885</name>
</gene>
<comment type="similarity">
    <text evidence="3">Belongs to the N(4)/N(6)-methyltransferase family.</text>
</comment>
<dbReference type="GO" id="GO:0016423">
    <property type="term" value="F:tRNA (guanine) methyltransferase activity"/>
    <property type="evidence" value="ECO:0007669"/>
    <property type="project" value="TreeGrafter"/>
</dbReference>
<dbReference type="Pfam" id="PF01555">
    <property type="entry name" value="N6_N4_Mtase"/>
    <property type="match status" value="2"/>
</dbReference>
<dbReference type="PANTHER" id="PTHR14911">
    <property type="entry name" value="THUMP DOMAIN-CONTAINING"/>
    <property type="match status" value="1"/>
</dbReference>
<dbReference type="Proteomes" id="UP000485569">
    <property type="component" value="Unassembled WGS sequence"/>
</dbReference>
<name>A0A1V5SK03_9BACT</name>
<dbReference type="EMBL" id="MWBQ01000195">
    <property type="protein sequence ID" value="OQA54817.1"/>
    <property type="molecule type" value="Genomic_DNA"/>
</dbReference>
<organism evidence="5">
    <name type="scientific">Candidatus Atribacter allofermentans</name>
    <dbReference type="NCBI Taxonomy" id="1852833"/>
    <lineage>
        <taxon>Bacteria</taxon>
        <taxon>Pseudomonadati</taxon>
        <taxon>Atribacterota</taxon>
        <taxon>Atribacteria</taxon>
        <taxon>Atribacterales</taxon>
        <taxon>Atribacteraceae</taxon>
        <taxon>Atribacter</taxon>
    </lineage>
</organism>
<dbReference type="SUPFAM" id="SSF53335">
    <property type="entry name" value="S-adenosyl-L-methionine-dependent methyltransferases"/>
    <property type="match status" value="2"/>
</dbReference>
<evidence type="ECO:0000256" key="3">
    <source>
        <dbReference type="RuleBase" id="RU362026"/>
    </source>
</evidence>
<sequence length="262" mass="30486">MSDITSFQLENTTVWSVPERGTWYTHNPSFRGNFAPQIARNIILRYSQEGDTVLDPMVGGGTTLIETKTLHRRGIGRDINPDAIRITTDNLQFEYTNSLPQIVNLGDVRSLNGINDDSIDLILTHPPYLNIIKYSEGKIPKDLSNISSVDKFCQELEQGIKEFYRVLKENAYCAILIGDTRKAQHYIPLSYYVLELFLKNGFVLKEDIIKVQHNCKSTPYWKRKVGEYNFLMIMHEHMFVFRKPTKGEDLKRIRYSMKWNNR</sequence>
<dbReference type="GO" id="GO:0003677">
    <property type="term" value="F:DNA binding"/>
    <property type="evidence" value="ECO:0007669"/>
    <property type="project" value="InterPro"/>
</dbReference>
<comment type="caution">
    <text evidence="5">The sequence shown here is derived from an EMBL/GenBank/DDBJ whole genome shotgun (WGS) entry which is preliminary data.</text>
</comment>
<keyword evidence="1 5" id="KW-0489">Methyltransferase</keyword>
<dbReference type="InterPro" id="IPR029063">
    <property type="entry name" value="SAM-dependent_MTases_sf"/>
</dbReference>
<proteinExistence type="inferred from homology"/>
<dbReference type="GO" id="GO:0008170">
    <property type="term" value="F:N-methyltransferase activity"/>
    <property type="evidence" value="ECO:0007669"/>
    <property type="project" value="InterPro"/>
</dbReference>
<dbReference type="PANTHER" id="PTHR14911:SF13">
    <property type="entry name" value="TRNA (GUANINE(6)-N2)-METHYLTRANSFERASE THUMP3"/>
    <property type="match status" value="1"/>
</dbReference>
<dbReference type="InterPro" id="IPR001091">
    <property type="entry name" value="RM_Methyltransferase"/>
</dbReference>